<dbReference type="InterPro" id="IPR042070">
    <property type="entry name" value="PucR_C-HTH_sf"/>
</dbReference>
<dbReference type="InterPro" id="IPR009057">
    <property type="entry name" value="Homeodomain-like_sf"/>
</dbReference>
<sequence length="342" mass="38314">MFQLSREQAQEIVDKMMKDIPYNINIMNHEGIIIGSGNPSRVGTVHQGAVQALTSGKMVKIWKDGHYEKQGTNEPIVINHKRVGVIGISGNPEEVSPFCRIVKTTVSLLIEQGIALKSLEDEANRKKAFLESLLSHAGAYSQRLQKEAAQYKIDLLLKTTALLVQNCKLDEEYSKLLLLVPSFMIDEDTRLLLIQDKGSVDSFIERMVAGQPNILIATGRHEASIAASYTQAKSAMNVRQALDLSKKVVHYDEVKFLVKLSNTCLHENGNIVSKLEDTADLLETLRVFINQDGSISNTSEQLNIHRNTLQYRLKRIKTITGKDPRNILELFELTQSLLALYS</sequence>
<evidence type="ECO:0000313" key="4">
    <source>
        <dbReference type="Proteomes" id="UP000270678"/>
    </source>
</evidence>
<accession>A0A3S9V6I5</accession>
<dbReference type="InterPro" id="IPR025736">
    <property type="entry name" value="PucR_C-HTH_dom"/>
</dbReference>
<gene>
    <name evidence="3" type="ORF">EI981_07220</name>
</gene>
<evidence type="ECO:0000259" key="1">
    <source>
        <dbReference type="Pfam" id="PF05651"/>
    </source>
</evidence>
<organism evidence="3 4">
    <name type="scientific">Paenibacillus lutimineralis</name>
    <dbReference type="NCBI Taxonomy" id="2707005"/>
    <lineage>
        <taxon>Bacteria</taxon>
        <taxon>Bacillati</taxon>
        <taxon>Bacillota</taxon>
        <taxon>Bacilli</taxon>
        <taxon>Bacillales</taxon>
        <taxon>Paenibacillaceae</taxon>
        <taxon>Paenibacillus</taxon>
    </lineage>
</organism>
<dbReference type="Gene3D" id="1.10.10.2840">
    <property type="entry name" value="PucR C-terminal helix-turn-helix domain"/>
    <property type="match status" value="1"/>
</dbReference>
<evidence type="ECO:0000259" key="2">
    <source>
        <dbReference type="Pfam" id="PF13556"/>
    </source>
</evidence>
<dbReference type="EMBL" id="CP034346">
    <property type="protein sequence ID" value="AZS18177.1"/>
    <property type="molecule type" value="Genomic_DNA"/>
</dbReference>
<dbReference type="OrthoDB" id="9792148at2"/>
<name>A0A3S9V6I5_9BACL</name>
<dbReference type="Proteomes" id="UP000270678">
    <property type="component" value="Chromosome"/>
</dbReference>
<dbReference type="PANTHER" id="PTHR33744">
    <property type="entry name" value="CARBOHYDRATE DIACID REGULATOR"/>
    <property type="match status" value="1"/>
</dbReference>
<dbReference type="InterPro" id="IPR008599">
    <property type="entry name" value="Diacid_rec"/>
</dbReference>
<evidence type="ECO:0000313" key="3">
    <source>
        <dbReference type="EMBL" id="AZS18177.1"/>
    </source>
</evidence>
<dbReference type="PANTHER" id="PTHR33744:SF15">
    <property type="entry name" value="CARBOHYDRATE DIACID REGULATOR"/>
    <property type="match status" value="1"/>
</dbReference>
<reference evidence="4" key="1">
    <citation type="submission" date="2018-12" db="EMBL/GenBank/DDBJ databases">
        <title>Complete genome sequence of Paenibacillus sp. MBLB1234.</title>
        <authorList>
            <person name="Nam Y.-D."/>
            <person name="Kang J."/>
            <person name="Chung W.-H."/>
            <person name="Park Y.S."/>
        </authorList>
    </citation>
    <scope>NUCLEOTIDE SEQUENCE [LARGE SCALE GENOMIC DNA]</scope>
    <source>
        <strain evidence="4">MBLB1234</strain>
    </source>
</reference>
<keyword evidence="4" id="KW-1185">Reference proteome</keyword>
<feature type="domain" description="Putative sugar diacid recognition" evidence="1">
    <location>
        <begin position="4"/>
        <end position="132"/>
    </location>
</feature>
<proteinExistence type="predicted"/>
<dbReference type="Pfam" id="PF05651">
    <property type="entry name" value="Diacid_rec"/>
    <property type="match status" value="1"/>
</dbReference>
<feature type="domain" description="PucR C-terminal helix-turn-helix" evidence="2">
    <location>
        <begin position="281"/>
        <end position="338"/>
    </location>
</feature>
<dbReference type="AlphaFoldDB" id="A0A3S9V6I5"/>
<dbReference type="SUPFAM" id="SSF46689">
    <property type="entry name" value="Homeodomain-like"/>
    <property type="match status" value="1"/>
</dbReference>
<dbReference type="InterPro" id="IPR051448">
    <property type="entry name" value="CdaR-like_regulators"/>
</dbReference>
<dbReference type="KEGG" id="plut:EI981_07220"/>
<dbReference type="Pfam" id="PF13556">
    <property type="entry name" value="HTH_30"/>
    <property type="match status" value="1"/>
</dbReference>
<protein>
    <submittedName>
        <fullName evidence="3">Sugar diacid utilization regulator</fullName>
    </submittedName>
</protein>